<organism evidence="3 4">
    <name type="scientific">Prototheca wickerhamii</name>
    <dbReference type="NCBI Taxonomy" id="3111"/>
    <lineage>
        <taxon>Eukaryota</taxon>
        <taxon>Viridiplantae</taxon>
        <taxon>Chlorophyta</taxon>
        <taxon>core chlorophytes</taxon>
        <taxon>Trebouxiophyceae</taxon>
        <taxon>Chlorellales</taxon>
        <taxon>Chlorellaceae</taxon>
        <taxon>Prototheca</taxon>
    </lineage>
</organism>
<evidence type="ECO:0000256" key="1">
    <source>
        <dbReference type="SAM" id="MobiDB-lite"/>
    </source>
</evidence>
<comment type="caution">
    <text evidence="3">The sequence shown here is derived from an EMBL/GenBank/DDBJ whole genome shotgun (WGS) entry which is preliminary data.</text>
</comment>
<evidence type="ECO:0000313" key="4">
    <source>
        <dbReference type="Proteomes" id="UP001255856"/>
    </source>
</evidence>
<dbReference type="GO" id="GO:0003700">
    <property type="term" value="F:DNA-binding transcription factor activity"/>
    <property type="evidence" value="ECO:0007669"/>
    <property type="project" value="InterPro"/>
</dbReference>
<reference evidence="3" key="1">
    <citation type="submission" date="2021-01" db="EMBL/GenBank/DDBJ databases">
        <authorList>
            <person name="Eckstrom K.M.E."/>
        </authorList>
    </citation>
    <scope>NUCLEOTIDE SEQUENCE</scope>
    <source>
        <strain evidence="3">UVCC 0001</strain>
    </source>
</reference>
<sequence>MGTESLGASLSLGLDGSEALELDLFPSMAWDTCSGTAAPPWPEGLEGAASGSSGAEGKGSARSGANASSKLTAEERLARQRERNRQAQVRYRARRKQVDSGLALRHALMAQTLAAARAEAASRAARNRELERLLQVRDAHVAVLRRGAACAPVAAPPCSHVEPGVSPGQLAILHSLFSAVGLDVIAERWAGLRRSVAALVAELDRAREAQPAGVPALERHLHHTMAGARVLKWRVAHYMRGSYSVVRQVEREATPRDWEDLVRAIGLSRAQGVEALFVSLRTRRRVAAVLRERAALIAAVGHNGGVFEQQAGSCGETPSSSCGGSHAAGVDVAVGHADANACATDISVLDHPDAAGILPTRARMVSALRLGGAVAALEENLKQERAEYFEALLRWKELTTMQQQARVVLLSWPLGAPDITGILAAAESVVGPCLSREEREEGGAAGGPSHAQRRDTSWRRWMWARAGPPEDWPWVREAYAMTAEDLPAYLRAA</sequence>
<dbReference type="EMBL" id="JASFZW010000012">
    <property type="protein sequence ID" value="KAK2076013.1"/>
    <property type="molecule type" value="Genomic_DNA"/>
</dbReference>
<accession>A0AAD9IDM0</accession>
<dbReference type="AlphaFoldDB" id="A0AAD9IDM0"/>
<evidence type="ECO:0000313" key="3">
    <source>
        <dbReference type="EMBL" id="KAK2076013.1"/>
    </source>
</evidence>
<feature type="domain" description="BZIP" evidence="2">
    <location>
        <begin position="79"/>
        <end position="94"/>
    </location>
</feature>
<feature type="region of interest" description="Disordered" evidence="1">
    <location>
        <begin position="35"/>
        <end position="72"/>
    </location>
</feature>
<feature type="compositionally biased region" description="Low complexity" evidence="1">
    <location>
        <begin position="43"/>
        <end position="65"/>
    </location>
</feature>
<gene>
    <name evidence="3" type="ORF">QBZ16_001349</name>
</gene>
<dbReference type="InterPro" id="IPR004827">
    <property type="entry name" value="bZIP"/>
</dbReference>
<proteinExistence type="predicted"/>
<name>A0AAD9IDM0_PROWI</name>
<dbReference type="Proteomes" id="UP001255856">
    <property type="component" value="Unassembled WGS sequence"/>
</dbReference>
<dbReference type="PROSITE" id="PS00036">
    <property type="entry name" value="BZIP_BASIC"/>
    <property type="match status" value="1"/>
</dbReference>
<evidence type="ECO:0000259" key="2">
    <source>
        <dbReference type="PROSITE" id="PS00036"/>
    </source>
</evidence>
<protein>
    <recommendedName>
        <fullName evidence="2">BZIP domain-containing protein</fullName>
    </recommendedName>
</protein>
<keyword evidence="4" id="KW-1185">Reference proteome</keyword>